<protein>
    <recommendedName>
        <fullName evidence="3">Zinc-ribbon domain-containing protein</fullName>
    </recommendedName>
</protein>
<reference evidence="1" key="1">
    <citation type="journal article" date="2020" name="bioRxiv">
        <title>A rank-normalized archaeal taxonomy based on genome phylogeny resolves widespread incomplete and uneven classifications.</title>
        <authorList>
            <person name="Rinke C."/>
            <person name="Chuvochina M."/>
            <person name="Mussig A.J."/>
            <person name="Chaumeil P.-A."/>
            <person name="Waite D.W."/>
            <person name="Whitman W.B."/>
            <person name="Parks D.H."/>
            <person name="Hugenholtz P."/>
        </authorList>
    </citation>
    <scope>NUCLEOTIDE SEQUENCE</scope>
    <source>
        <strain evidence="1">UBA12518</strain>
    </source>
</reference>
<dbReference type="Proteomes" id="UP000600363">
    <property type="component" value="Unassembled WGS sequence"/>
</dbReference>
<comment type="caution">
    <text evidence="1">The sequence shown here is derived from an EMBL/GenBank/DDBJ whole genome shotgun (WGS) entry which is preliminary data.</text>
</comment>
<gene>
    <name evidence="1" type="ORF">HA299_01845</name>
</gene>
<evidence type="ECO:0000313" key="2">
    <source>
        <dbReference type="Proteomes" id="UP000600363"/>
    </source>
</evidence>
<evidence type="ECO:0008006" key="3">
    <source>
        <dbReference type="Google" id="ProtNLM"/>
    </source>
</evidence>
<name>A0A832RVQ5_9EURY</name>
<sequence>MVGVYLHLTDRDVEDAILEMHGLKKESEKDLEVRRCPRCTFINPGDSKFCSRCGLPLTKKASREIERWEEEERKLLEIFSKPEFLGIIM</sequence>
<accession>A0A832RVQ5</accession>
<proteinExistence type="predicted"/>
<organism evidence="1 2">
    <name type="scientific">Methermicoccus shengliensis</name>
    <dbReference type="NCBI Taxonomy" id="660064"/>
    <lineage>
        <taxon>Archaea</taxon>
        <taxon>Methanobacteriati</taxon>
        <taxon>Methanobacteriota</taxon>
        <taxon>Stenosarchaea group</taxon>
        <taxon>Methanomicrobia</taxon>
        <taxon>Methanosarcinales</taxon>
        <taxon>Methermicoccaceae</taxon>
        <taxon>Methermicoccus</taxon>
    </lineage>
</organism>
<dbReference type="EMBL" id="DUIH01000009">
    <property type="protein sequence ID" value="HIH69354.1"/>
    <property type="molecule type" value="Genomic_DNA"/>
</dbReference>
<dbReference type="AlphaFoldDB" id="A0A832RVQ5"/>
<evidence type="ECO:0000313" key="1">
    <source>
        <dbReference type="EMBL" id="HIH69354.1"/>
    </source>
</evidence>